<keyword evidence="1" id="KW-1133">Transmembrane helix</keyword>
<gene>
    <name evidence="2" type="ORF">DFH08DRAFT_873893</name>
</gene>
<proteinExistence type="predicted"/>
<evidence type="ECO:0000313" key="3">
    <source>
        <dbReference type="Proteomes" id="UP001218218"/>
    </source>
</evidence>
<comment type="caution">
    <text evidence="2">The sequence shown here is derived from an EMBL/GenBank/DDBJ whole genome shotgun (WGS) entry which is preliminary data.</text>
</comment>
<evidence type="ECO:0000256" key="1">
    <source>
        <dbReference type="SAM" id="Phobius"/>
    </source>
</evidence>
<protein>
    <recommendedName>
        <fullName evidence="4">Transmembrane protein</fullName>
    </recommendedName>
</protein>
<dbReference type="EMBL" id="JARIHO010000024">
    <property type="protein sequence ID" value="KAJ7342968.1"/>
    <property type="molecule type" value="Genomic_DNA"/>
</dbReference>
<reference evidence="2" key="1">
    <citation type="submission" date="2023-03" db="EMBL/GenBank/DDBJ databases">
        <title>Massive genome expansion in bonnet fungi (Mycena s.s.) driven by repeated elements and novel gene families across ecological guilds.</title>
        <authorList>
            <consortium name="Lawrence Berkeley National Laboratory"/>
            <person name="Harder C.B."/>
            <person name="Miyauchi S."/>
            <person name="Viragh M."/>
            <person name="Kuo A."/>
            <person name="Thoen E."/>
            <person name="Andreopoulos B."/>
            <person name="Lu D."/>
            <person name="Skrede I."/>
            <person name="Drula E."/>
            <person name="Henrissat B."/>
            <person name="Morin E."/>
            <person name="Kohler A."/>
            <person name="Barry K."/>
            <person name="LaButti K."/>
            <person name="Morin E."/>
            <person name="Salamov A."/>
            <person name="Lipzen A."/>
            <person name="Mereny Z."/>
            <person name="Hegedus B."/>
            <person name="Baldrian P."/>
            <person name="Stursova M."/>
            <person name="Weitz H."/>
            <person name="Taylor A."/>
            <person name="Grigoriev I.V."/>
            <person name="Nagy L.G."/>
            <person name="Martin F."/>
            <person name="Kauserud H."/>
        </authorList>
    </citation>
    <scope>NUCLEOTIDE SEQUENCE</scope>
    <source>
        <strain evidence="2">CBHHK002</strain>
    </source>
</reference>
<accession>A0AAD6ZWE9</accession>
<feature type="non-terminal residue" evidence="2">
    <location>
        <position position="1"/>
    </location>
</feature>
<organism evidence="2 3">
    <name type="scientific">Mycena albidolilacea</name>
    <dbReference type="NCBI Taxonomy" id="1033008"/>
    <lineage>
        <taxon>Eukaryota</taxon>
        <taxon>Fungi</taxon>
        <taxon>Dikarya</taxon>
        <taxon>Basidiomycota</taxon>
        <taxon>Agaricomycotina</taxon>
        <taxon>Agaricomycetes</taxon>
        <taxon>Agaricomycetidae</taxon>
        <taxon>Agaricales</taxon>
        <taxon>Marasmiineae</taxon>
        <taxon>Mycenaceae</taxon>
        <taxon>Mycena</taxon>
    </lineage>
</organism>
<keyword evidence="1" id="KW-0472">Membrane</keyword>
<sequence length="240" mass="27067">MRMHRRPRKISCGTRLGCIDVLRFVSVAFDYEMPTRLHVVGVQTAHARLPLSSGRPGAHPSFPSWLPTFRAGGLVVMCIGRASAWLLHLCPCLFVRAQADLEPCVRFDMNKVVSVVSRLVSGFFFPRVFFPPFLSLLRRRFLLFSWLRRGAGWLGPSGLSPPLTRQRWERRLHCSLASLLGLLTREGEIRGAITEDMLSTVYAETRYRVARPPSFPSSPLPSFLSLISCSLLLPSRYPSL</sequence>
<dbReference type="Proteomes" id="UP001218218">
    <property type="component" value="Unassembled WGS sequence"/>
</dbReference>
<dbReference type="AlphaFoldDB" id="A0AAD6ZWE9"/>
<name>A0AAD6ZWE9_9AGAR</name>
<evidence type="ECO:0000313" key="2">
    <source>
        <dbReference type="EMBL" id="KAJ7342968.1"/>
    </source>
</evidence>
<keyword evidence="3" id="KW-1185">Reference proteome</keyword>
<evidence type="ECO:0008006" key="4">
    <source>
        <dbReference type="Google" id="ProtNLM"/>
    </source>
</evidence>
<keyword evidence="1" id="KW-0812">Transmembrane</keyword>
<feature type="transmembrane region" description="Helical" evidence="1">
    <location>
        <begin position="119"/>
        <end position="137"/>
    </location>
</feature>